<accession>A0A844QQ37</accession>
<comment type="caution">
    <text evidence="1">The sequence shown here is derived from an EMBL/GenBank/DDBJ whole genome shotgun (WGS) entry which is preliminary data.</text>
</comment>
<dbReference type="EMBL" id="WPHG01000010">
    <property type="protein sequence ID" value="MVB00081.1"/>
    <property type="molecule type" value="Genomic_DNA"/>
</dbReference>
<protein>
    <submittedName>
        <fullName evidence="1">Uncharacterized protein</fullName>
    </submittedName>
</protein>
<keyword evidence="2" id="KW-1185">Reference proteome</keyword>
<gene>
    <name evidence="1" type="ORF">GN330_22810</name>
</gene>
<evidence type="ECO:0000313" key="1">
    <source>
        <dbReference type="EMBL" id="MVB00081.1"/>
    </source>
</evidence>
<sequence>MSYDPQPGMRVVCIRDDWGQPCQYHPERGKVYTIKSVEADEMVGDIVYIGTYLGFDECPVESGGEPMFHSKCFKPLDETRLDVFRRHLNTVPGPWERVGA</sequence>
<dbReference type="RefSeq" id="WP_156715940.1">
    <property type="nucleotide sequence ID" value="NZ_WPHG01000010.1"/>
</dbReference>
<organism evidence="1 2">
    <name type="scientific">Nitratireductor arenosus</name>
    <dbReference type="NCBI Taxonomy" id="2682096"/>
    <lineage>
        <taxon>Bacteria</taxon>
        <taxon>Pseudomonadati</taxon>
        <taxon>Pseudomonadota</taxon>
        <taxon>Alphaproteobacteria</taxon>
        <taxon>Hyphomicrobiales</taxon>
        <taxon>Phyllobacteriaceae</taxon>
        <taxon>Nitratireductor</taxon>
    </lineage>
</organism>
<dbReference type="Proteomes" id="UP000463224">
    <property type="component" value="Unassembled WGS sequence"/>
</dbReference>
<evidence type="ECO:0000313" key="2">
    <source>
        <dbReference type="Proteomes" id="UP000463224"/>
    </source>
</evidence>
<reference evidence="1 2" key="1">
    <citation type="submission" date="2019-12" db="EMBL/GenBank/DDBJ databases">
        <title>Nitratireductor arenosus sp. nov., Isolated from sea sand, Jeju island, South Korea.</title>
        <authorList>
            <person name="Kim W."/>
        </authorList>
    </citation>
    <scope>NUCLEOTIDE SEQUENCE [LARGE SCALE GENOMIC DNA]</scope>
    <source>
        <strain evidence="1 2">CAU 1489</strain>
    </source>
</reference>
<name>A0A844QQ37_9HYPH</name>
<dbReference type="AlphaFoldDB" id="A0A844QQ37"/>
<proteinExistence type="predicted"/>